<feature type="domain" description="Aldehyde dehydrogenase" evidence="12">
    <location>
        <begin position="6"/>
        <end position="294"/>
    </location>
</feature>
<protein>
    <recommendedName>
        <fullName evidence="2">glutamate-5-semialdehyde dehydrogenase</fullName>
        <ecNumber evidence="2">1.2.1.41</ecNumber>
    </recommendedName>
    <alternativeName>
        <fullName evidence="11">Glutamate-5-semialdehyde dehydrogenase</fullName>
    </alternativeName>
    <alternativeName>
        <fullName evidence="10">Glutamyl-gamma-semialdehyde dehydrogenase</fullName>
    </alternativeName>
</protein>
<comment type="similarity">
    <text evidence="9">Belongs to the gamma-glutamyl phosphate reductase family.</text>
</comment>
<dbReference type="InterPro" id="IPR016162">
    <property type="entry name" value="Ald_DH_N"/>
</dbReference>
<dbReference type="PIRSF" id="PIRSF000151">
    <property type="entry name" value="GPR"/>
    <property type="match status" value="1"/>
</dbReference>
<dbReference type="STRING" id="667725.A0A0L0FIA1"/>
<keyword evidence="4" id="KW-0641">Proline biosynthesis</keyword>
<keyword evidence="3" id="KW-0028">Amino-acid biosynthesis</keyword>
<dbReference type="GeneID" id="25911492"/>
<dbReference type="CDD" id="cd07079">
    <property type="entry name" value="ALDH_F18-19_ProA-GPR"/>
    <property type="match status" value="1"/>
</dbReference>
<evidence type="ECO:0000256" key="8">
    <source>
        <dbReference type="ARBA" id="ARBA00059423"/>
    </source>
</evidence>
<dbReference type="RefSeq" id="XP_014150414.1">
    <property type="nucleotide sequence ID" value="XM_014294939.1"/>
</dbReference>
<name>A0A0L0FIA1_9EUKA</name>
<evidence type="ECO:0000256" key="3">
    <source>
        <dbReference type="ARBA" id="ARBA00022605"/>
    </source>
</evidence>
<dbReference type="OrthoDB" id="1934954at2759"/>
<dbReference type="AlphaFoldDB" id="A0A0L0FIA1"/>
<dbReference type="eggNOG" id="KOG4165">
    <property type="taxonomic scope" value="Eukaryota"/>
</dbReference>
<evidence type="ECO:0000256" key="6">
    <source>
        <dbReference type="ARBA" id="ARBA00023002"/>
    </source>
</evidence>
<organism evidence="13 14">
    <name type="scientific">Sphaeroforma arctica JP610</name>
    <dbReference type="NCBI Taxonomy" id="667725"/>
    <lineage>
        <taxon>Eukaryota</taxon>
        <taxon>Ichthyosporea</taxon>
        <taxon>Ichthyophonida</taxon>
        <taxon>Sphaeroforma</taxon>
    </lineage>
</organism>
<dbReference type="Pfam" id="PF00171">
    <property type="entry name" value="Aldedh"/>
    <property type="match status" value="1"/>
</dbReference>
<dbReference type="FunFam" id="3.40.309.10:FF:000006">
    <property type="entry name" value="Gamma-glutamyl phosphate reductase"/>
    <property type="match status" value="1"/>
</dbReference>
<evidence type="ECO:0000256" key="11">
    <source>
        <dbReference type="ARBA" id="ARBA00077451"/>
    </source>
</evidence>
<comment type="pathway">
    <text evidence="1">Amino-acid biosynthesis; L-proline biosynthesis; L-glutamate 5-semialdehyde from L-glutamate: step 2/2.</text>
</comment>
<evidence type="ECO:0000256" key="1">
    <source>
        <dbReference type="ARBA" id="ARBA00004985"/>
    </source>
</evidence>
<evidence type="ECO:0000256" key="4">
    <source>
        <dbReference type="ARBA" id="ARBA00022650"/>
    </source>
</evidence>
<dbReference type="EC" id="1.2.1.41" evidence="2"/>
<dbReference type="PROSITE" id="PS01223">
    <property type="entry name" value="PROA"/>
    <property type="match status" value="1"/>
</dbReference>
<evidence type="ECO:0000256" key="2">
    <source>
        <dbReference type="ARBA" id="ARBA00013002"/>
    </source>
</evidence>
<dbReference type="GO" id="GO:0004350">
    <property type="term" value="F:glutamate-5-semialdehyde dehydrogenase activity"/>
    <property type="evidence" value="ECO:0007669"/>
    <property type="project" value="UniProtKB-EC"/>
</dbReference>
<evidence type="ECO:0000313" key="14">
    <source>
        <dbReference type="Proteomes" id="UP000054560"/>
    </source>
</evidence>
<dbReference type="UniPathway" id="UPA00098">
    <property type="reaction ID" value="UER00360"/>
</dbReference>
<dbReference type="InterPro" id="IPR015590">
    <property type="entry name" value="Aldehyde_DH_dom"/>
</dbReference>
<dbReference type="Proteomes" id="UP000054560">
    <property type="component" value="Unassembled WGS sequence"/>
</dbReference>
<sequence>MTATSQAVQDIEALARRSREASWALQMCTTEQKNDALESIKKILSERKEDIIAANKLDLENAKAAVEAGNLSSTLFKRLDLNGSDGAKYDTLLTGLDDVVTLEDPVGKCTLATRLDDGLDLFRVSCPVGVICIIFEARPECCIQISSLCLKSSNAVILKGGKEAYHSNQVLVNAVREGIKRVPGVPEDLVQLVSSREEVSALLEMDKYIDLVIPRGSNSLVKHVQNNTRIPVLGHADGICSVYLDESADLQKAISVVVDGKSSYPAACNATETLLVHENVADSLLPKVGEALAAAGVSMLACEKSLPLLSHTGKATAATEQAFYTEHLDLVIAVKIVSSFQDAVKHINEHGSHHTDGIVTESKERANLFMRLVDSAGVYHNASTRFADGFRYGFGAEIGVSTNRTHARGPVGLEGLMIYKYKMYGQGQASVEYGKEKNFMHSRIGETEYQSYQ</sequence>
<dbReference type="SUPFAM" id="SSF53720">
    <property type="entry name" value="ALDH-like"/>
    <property type="match status" value="1"/>
</dbReference>
<dbReference type="InterPro" id="IPR016163">
    <property type="entry name" value="Ald_DH_C"/>
</dbReference>
<evidence type="ECO:0000256" key="9">
    <source>
        <dbReference type="ARBA" id="ARBA00060997"/>
    </source>
</evidence>
<keyword evidence="5" id="KW-0521">NADP</keyword>
<dbReference type="InterPro" id="IPR012134">
    <property type="entry name" value="Glu-5-SA_DH"/>
</dbReference>
<dbReference type="InterPro" id="IPR020593">
    <property type="entry name" value="G-glutamylP_reductase_CS"/>
</dbReference>
<dbReference type="Gene3D" id="3.40.309.10">
    <property type="entry name" value="Aldehyde Dehydrogenase, Chain A, domain 2"/>
    <property type="match status" value="1"/>
</dbReference>
<dbReference type="HAMAP" id="MF_00412">
    <property type="entry name" value="ProA"/>
    <property type="match status" value="1"/>
</dbReference>
<dbReference type="Gene3D" id="3.40.605.10">
    <property type="entry name" value="Aldehyde Dehydrogenase, Chain A, domain 1"/>
    <property type="match status" value="1"/>
</dbReference>
<dbReference type="EMBL" id="KQ243071">
    <property type="protein sequence ID" value="KNC76512.1"/>
    <property type="molecule type" value="Genomic_DNA"/>
</dbReference>
<evidence type="ECO:0000256" key="7">
    <source>
        <dbReference type="ARBA" id="ARBA00049024"/>
    </source>
</evidence>
<comment type="catalytic activity">
    <reaction evidence="7">
        <text>L-glutamate 5-semialdehyde + phosphate + NADP(+) = L-glutamyl 5-phosphate + NADPH + H(+)</text>
        <dbReference type="Rhea" id="RHEA:19541"/>
        <dbReference type="ChEBI" id="CHEBI:15378"/>
        <dbReference type="ChEBI" id="CHEBI:43474"/>
        <dbReference type="ChEBI" id="CHEBI:57783"/>
        <dbReference type="ChEBI" id="CHEBI:58066"/>
        <dbReference type="ChEBI" id="CHEBI:58274"/>
        <dbReference type="ChEBI" id="CHEBI:58349"/>
        <dbReference type="EC" id="1.2.1.41"/>
    </reaction>
</comment>
<accession>A0A0L0FIA1</accession>
<dbReference type="PANTHER" id="PTHR11063">
    <property type="entry name" value="GLUTAMATE SEMIALDEHYDE DEHYDROGENASE"/>
    <property type="match status" value="1"/>
</dbReference>
<evidence type="ECO:0000256" key="5">
    <source>
        <dbReference type="ARBA" id="ARBA00022857"/>
    </source>
</evidence>
<proteinExistence type="inferred from homology"/>
<comment type="function">
    <text evidence="8">Catalyzes the NADPH dependent reduction of L-gamma-glutamyl 5-phosphate into L-glutamate 5-semialdehyde and phosphate. The product spontaneously undergoes cyclization to form 1-pyrroline-5-carboxylate.</text>
</comment>
<reference evidence="13 14" key="1">
    <citation type="submission" date="2011-02" db="EMBL/GenBank/DDBJ databases">
        <title>The Genome Sequence of Sphaeroforma arctica JP610.</title>
        <authorList>
            <consortium name="The Broad Institute Genome Sequencing Platform"/>
            <person name="Russ C."/>
            <person name="Cuomo C."/>
            <person name="Young S.K."/>
            <person name="Zeng Q."/>
            <person name="Gargeya S."/>
            <person name="Alvarado L."/>
            <person name="Berlin A."/>
            <person name="Chapman S.B."/>
            <person name="Chen Z."/>
            <person name="Freedman E."/>
            <person name="Gellesch M."/>
            <person name="Goldberg J."/>
            <person name="Griggs A."/>
            <person name="Gujja S."/>
            <person name="Heilman E."/>
            <person name="Heiman D."/>
            <person name="Howarth C."/>
            <person name="Mehta T."/>
            <person name="Neiman D."/>
            <person name="Pearson M."/>
            <person name="Roberts A."/>
            <person name="Saif S."/>
            <person name="Shea T."/>
            <person name="Shenoy N."/>
            <person name="Sisk P."/>
            <person name="Stolte C."/>
            <person name="Sykes S."/>
            <person name="White J."/>
            <person name="Yandava C."/>
            <person name="Burger G."/>
            <person name="Gray M.W."/>
            <person name="Holland P.W.H."/>
            <person name="King N."/>
            <person name="Lang F.B.F."/>
            <person name="Roger A.J."/>
            <person name="Ruiz-Trillo I."/>
            <person name="Haas B."/>
            <person name="Nusbaum C."/>
            <person name="Birren B."/>
        </authorList>
    </citation>
    <scope>NUCLEOTIDE SEQUENCE [LARGE SCALE GENOMIC DNA]</scope>
    <source>
        <strain evidence="13 14">JP610</strain>
    </source>
</reference>
<dbReference type="GO" id="GO:0055129">
    <property type="term" value="P:L-proline biosynthetic process"/>
    <property type="evidence" value="ECO:0007669"/>
    <property type="project" value="UniProtKB-UniPathway"/>
</dbReference>
<keyword evidence="6" id="KW-0560">Oxidoreductase</keyword>
<evidence type="ECO:0000256" key="10">
    <source>
        <dbReference type="ARBA" id="ARBA00075718"/>
    </source>
</evidence>
<evidence type="ECO:0000259" key="12">
    <source>
        <dbReference type="Pfam" id="PF00171"/>
    </source>
</evidence>
<dbReference type="InterPro" id="IPR016161">
    <property type="entry name" value="Ald_DH/histidinol_DH"/>
</dbReference>
<evidence type="ECO:0000313" key="13">
    <source>
        <dbReference type="EMBL" id="KNC76512.1"/>
    </source>
</evidence>
<dbReference type="InterPro" id="IPR000965">
    <property type="entry name" value="GPR_dom"/>
</dbReference>
<dbReference type="GO" id="GO:0050661">
    <property type="term" value="F:NADP binding"/>
    <property type="evidence" value="ECO:0007669"/>
    <property type="project" value="InterPro"/>
</dbReference>
<gene>
    <name evidence="13" type="ORF">SARC_10988</name>
</gene>
<dbReference type="NCBIfam" id="TIGR00407">
    <property type="entry name" value="proA"/>
    <property type="match status" value="1"/>
</dbReference>
<dbReference type="NCBIfam" id="NF001221">
    <property type="entry name" value="PRK00197.1"/>
    <property type="match status" value="1"/>
</dbReference>
<keyword evidence="14" id="KW-1185">Reference proteome</keyword>
<dbReference type="PANTHER" id="PTHR11063:SF8">
    <property type="entry name" value="DELTA-1-PYRROLINE-5-CARBOXYLATE SYNTHASE"/>
    <property type="match status" value="1"/>
</dbReference>